<reference evidence="2" key="1">
    <citation type="journal article" date="2003" name="Genome Biol.">
        <title>An integrated gene annotation and transcriptional profiling approach towards the full gene content of the Drosophila genome.</title>
        <authorList>
            <person name="Hild M."/>
            <person name="Beckmann B."/>
            <person name="Haas S.A."/>
            <person name="Koch B."/>
            <person name="Solovyev V."/>
            <person name="Busold C."/>
            <person name="Fellenberg K."/>
            <person name="Boutros M."/>
            <person name="Vingron M."/>
            <person name="Sauer F."/>
            <person name="Hoheisel J.D."/>
            <person name="Paro R."/>
        </authorList>
    </citation>
    <scope>NUCLEOTIDE SEQUENCE</scope>
</reference>
<gene>
    <name evidence="2" type="ORF">HDC11524</name>
</gene>
<feature type="region of interest" description="Disordered" evidence="1">
    <location>
        <begin position="1"/>
        <end position="23"/>
    </location>
</feature>
<proteinExistence type="predicted"/>
<feature type="compositionally biased region" description="Polar residues" evidence="1">
    <location>
        <begin position="196"/>
        <end position="205"/>
    </location>
</feature>
<evidence type="ECO:0000256" key="1">
    <source>
        <dbReference type="SAM" id="MobiDB-lite"/>
    </source>
</evidence>
<evidence type="ECO:0000313" key="2">
    <source>
        <dbReference type="EMBL" id="DAA03130.1"/>
    </source>
</evidence>
<name>Q6IKS9_DROME</name>
<dbReference type="EMBL" id="BK002287">
    <property type="protein sequence ID" value="DAA03130.1"/>
    <property type="molecule type" value="Genomic_DNA"/>
</dbReference>
<dbReference type="AlphaFoldDB" id="Q6IKS9"/>
<accession>Q6IKS9</accession>
<sequence>MELKRQKKAAQPGGNGSAAGSDDVSGFANRALTQKNTRGPAHIHITKSGITLQDAAFLLLACLRFGTSLSLNPVHHPARNLAWIEASKLAFLTFPCSSLEIQFWKFADRRTHQRSWKANERRADLHFTTLNNMKRVANRGITERTVRKSKSRNGWKNTAQVLAILRRGPSNNEARRWSKANTTDCDNQRDNKIGAQEQSSDLDSN</sequence>
<organism evidence="2">
    <name type="scientific">Drosophila melanogaster</name>
    <name type="common">Fruit fly</name>
    <dbReference type="NCBI Taxonomy" id="7227"/>
    <lineage>
        <taxon>Eukaryota</taxon>
        <taxon>Metazoa</taxon>
        <taxon>Ecdysozoa</taxon>
        <taxon>Arthropoda</taxon>
        <taxon>Hexapoda</taxon>
        <taxon>Insecta</taxon>
        <taxon>Pterygota</taxon>
        <taxon>Neoptera</taxon>
        <taxon>Endopterygota</taxon>
        <taxon>Diptera</taxon>
        <taxon>Brachycera</taxon>
        <taxon>Muscomorpha</taxon>
        <taxon>Ephydroidea</taxon>
        <taxon>Drosophilidae</taxon>
        <taxon>Drosophila</taxon>
        <taxon>Sophophora</taxon>
    </lineage>
</organism>
<protein>
    <submittedName>
        <fullName evidence="2">HDC11524</fullName>
    </submittedName>
</protein>
<feature type="region of interest" description="Disordered" evidence="1">
    <location>
        <begin position="170"/>
        <end position="205"/>
    </location>
</feature>